<accession>A0A2T4C2I3</accession>
<organism evidence="3 4">
    <name type="scientific">Trichoderma longibrachiatum ATCC 18648</name>
    <dbReference type="NCBI Taxonomy" id="983965"/>
    <lineage>
        <taxon>Eukaryota</taxon>
        <taxon>Fungi</taxon>
        <taxon>Dikarya</taxon>
        <taxon>Ascomycota</taxon>
        <taxon>Pezizomycotina</taxon>
        <taxon>Sordariomycetes</taxon>
        <taxon>Hypocreomycetidae</taxon>
        <taxon>Hypocreales</taxon>
        <taxon>Hypocreaceae</taxon>
        <taxon>Trichoderma</taxon>
    </lineage>
</organism>
<name>A0A2T4C2I3_TRILO</name>
<evidence type="ECO:0000313" key="3">
    <source>
        <dbReference type="EMBL" id="PTB75773.1"/>
    </source>
</evidence>
<protein>
    <submittedName>
        <fullName evidence="3">Uncharacterized protein</fullName>
    </submittedName>
</protein>
<keyword evidence="4" id="KW-1185">Reference proteome</keyword>
<feature type="chain" id="PRO_5015574383" evidence="2">
    <location>
        <begin position="22"/>
        <end position="154"/>
    </location>
</feature>
<evidence type="ECO:0000313" key="4">
    <source>
        <dbReference type="Proteomes" id="UP000240760"/>
    </source>
</evidence>
<dbReference type="Proteomes" id="UP000240760">
    <property type="component" value="Unassembled WGS sequence"/>
</dbReference>
<proteinExistence type="predicted"/>
<feature type="signal peptide" evidence="2">
    <location>
        <begin position="1"/>
        <end position="21"/>
    </location>
</feature>
<keyword evidence="2" id="KW-0732">Signal</keyword>
<sequence length="154" mass="16845">MVWSTCRWAVALSIRSICTLCAHRLFLYGAVGAGRLDGQSSEAAAVLSRSSWLGRPCVCDECCAALCRNQWLGSCICTNNVRYGSWLAEQPLKTRAWETAIRREALRKDLSDLDKLARQRTSAWPLRGLKGPPPSMASKQASPPATPLVLTAPL</sequence>
<feature type="region of interest" description="Disordered" evidence="1">
    <location>
        <begin position="124"/>
        <end position="154"/>
    </location>
</feature>
<gene>
    <name evidence="3" type="ORF">M440DRAFT_329082</name>
</gene>
<dbReference type="EMBL" id="KZ679133">
    <property type="protein sequence ID" value="PTB75773.1"/>
    <property type="molecule type" value="Genomic_DNA"/>
</dbReference>
<evidence type="ECO:0000256" key="1">
    <source>
        <dbReference type="SAM" id="MobiDB-lite"/>
    </source>
</evidence>
<evidence type="ECO:0000256" key="2">
    <source>
        <dbReference type="SAM" id="SignalP"/>
    </source>
</evidence>
<dbReference type="AlphaFoldDB" id="A0A2T4C2I3"/>
<reference evidence="3 4" key="1">
    <citation type="submission" date="2016-07" db="EMBL/GenBank/DDBJ databases">
        <title>Multiple horizontal gene transfer events from other fungi enriched the ability of initially mycotrophic Trichoderma (Ascomycota) to feed on dead plant biomass.</title>
        <authorList>
            <consortium name="DOE Joint Genome Institute"/>
            <person name="Aerts A."/>
            <person name="Atanasova L."/>
            <person name="Chenthamara K."/>
            <person name="Zhang J."/>
            <person name="Grujic M."/>
            <person name="Henrissat B."/>
            <person name="Kuo A."/>
            <person name="Salamov A."/>
            <person name="Lipzen A."/>
            <person name="Labutti K."/>
            <person name="Barry K."/>
            <person name="Miao Y."/>
            <person name="Rahimi M.J."/>
            <person name="Shen Q."/>
            <person name="Grigoriev I.V."/>
            <person name="Kubicek C.P."/>
            <person name="Druzhinina I.S."/>
        </authorList>
    </citation>
    <scope>NUCLEOTIDE SEQUENCE [LARGE SCALE GENOMIC DNA]</scope>
    <source>
        <strain evidence="3 4">ATCC 18648</strain>
    </source>
</reference>